<name>A0A367FL53_9ACTN</name>
<dbReference type="AlphaFoldDB" id="A0A367FL53"/>
<dbReference type="InterPro" id="IPR005149">
    <property type="entry name" value="Tscrpt_reg_PadR_N"/>
</dbReference>
<comment type="caution">
    <text evidence="2">The sequence shown here is derived from an EMBL/GenBank/DDBJ whole genome shotgun (WGS) entry which is preliminary data.</text>
</comment>
<sequence>MAKKRKVGNMLALAILSVIVQRPMHPYEMASLLRERGKDQDMDIKWGSLYTVVGNMEKHGLIAAVETRKQGGRPERTTYRITDAGREEYADWTRELLATPEVEHPKFAAALSVCGVLGPDEVIRLLRHRLRLLEERLAGDREAMAGHLRTVSRMFLVEAEYGLAMLEAEVSWIRSLLDELVSGSFPGVDQWRSWFETGEPPPDLAEMTERTGER</sequence>
<reference evidence="2 3" key="1">
    <citation type="submission" date="2018-06" db="EMBL/GenBank/DDBJ databases">
        <title>Sphaerisporangium craniellae sp. nov., isolated from a marine sponge in the South China Sea.</title>
        <authorList>
            <person name="Li L."/>
        </authorList>
    </citation>
    <scope>NUCLEOTIDE SEQUENCE [LARGE SCALE GENOMIC DNA]</scope>
    <source>
        <strain evidence="2 3">CCTCC AA 208026</strain>
    </source>
</reference>
<keyword evidence="3" id="KW-1185">Reference proteome</keyword>
<accession>A0A367FL53</accession>
<dbReference type="PANTHER" id="PTHR33169:SF14">
    <property type="entry name" value="TRANSCRIPTIONAL REGULATOR RV3488"/>
    <property type="match status" value="1"/>
</dbReference>
<dbReference type="InterPro" id="IPR052509">
    <property type="entry name" value="Metal_resp_DNA-bind_regulator"/>
</dbReference>
<evidence type="ECO:0000313" key="3">
    <source>
        <dbReference type="Proteomes" id="UP000253094"/>
    </source>
</evidence>
<dbReference type="InterPro" id="IPR036388">
    <property type="entry name" value="WH-like_DNA-bd_sf"/>
</dbReference>
<evidence type="ECO:0000313" key="2">
    <source>
        <dbReference type="EMBL" id="RCG31123.1"/>
    </source>
</evidence>
<dbReference type="Proteomes" id="UP000253094">
    <property type="component" value="Unassembled WGS sequence"/>
</dbReference>
<gene>
    <name evidence="2" type="ORF">DQ384_10215</name>
</gene>
<organism evidence="2 3">
    <name type="scientific">Sphaerisporangium album</name>
    <dbReference type="NCBI Taxonomy" id="509200"/>
    <lineage>
        <taxon>Bacteria</taxon>
        <taxon>Bacillati</taxon>
        <taxon>Actinomycetota</taxon>
        <taxon>Actinomycetes</taxon>
        <taxon>Streptosporangiales</taxon>
        <taxon>Streptosporangiaceae</taxon>
        <taxon>Sphaerisporangium</taxon>
    </lineage>
</organism>
<dbReference type="EMBL" id="QOIL01000005">
    <property type="protein sequence ID" value="RCG31123.1"/>
    <property type="molecule type" value="Genomic_DNA"/>
</dbReference>
<dbReference type="PANTHER" id="PTHR33169">
    <property type="entry name" value="PADR-FAMILY TRANSCRIPTIONAL REGULATOR"/>
    <property type="match status" value="1"/>
</dbReference>
<dbReference type="Pfam" id="PF03551">
    <property type="entry name" value="PadR"/>
    <property type="match status" value="1"/>
</dbReference>
<evidence type="ECO:0000259" key="1">
    <source>
        <dbReference type="Pfam" id="PF03551"/>
    </source>
</evidence>
<proteinExistence type="predicted"/>
<dbReference type="OrthoDB" id="8443918at2"/>
<protein>
    <submittedName>
        <fullName evidence="2">PadR family transcriptional regulator</fullName>
    </submittedName>
</protein>
<dbReference type="SUPFAM" id="SSF46785">
    <property type="entry name" value="Winged helix' DNA-binding domain"/>
    <property type="match status" value="1"/>
</dbReference>
<dbReference type="Gene3D" id="1.10.10.10">
    <property type="entry name" value="Winged helix-like DNA-binding domain superfamily/Winged helix DNA-binding domain"/>
    <property type="match status" value="1"/>
</dbReference>
<dbReference type="InterPro" id="IPR036390">
    <property type="entry name" value="WH_DNA-bd_sf"/>
</dbReference>
<feature type="domain" description="Transcription regulator PadR N-terminal" evidence="1">
    <location>
        <begin position="15"/>
        <end position="90"/>
    </location>
</feature>
<dbReference type="RefSeq" id="WP_114028502.1">
    <property type="nucleotide sequence ID" value="NZ_QOIL01000005.1"/>
</dbReference>